<dbReference type="EMBL" id="SWAU01000004">
    <property type="protein sequence ID" value="TKA98368.1"/>
    <property type="molecule type" value="Genomic_DNA"/>
</dbReference>
<feature type="domain" description="GAF" evidence="1">
    <location>
        <begin position="163"/>
        <end position="323"/>
    </location>
</feature>
<evidence type="ECO:0000259" key="1">
    <source>
        <dbReference type="SMART" id="SM00065"/>
    </source>
</evidence>
<dbReference type="Gene3D" id="3.30.450.40">
    <property type="match status" value="1"/>
</dbReference>
<protein>
    <submittedName>
        <fullName evidence="2">GAF domain-containing protein</fullName>
    </submittedName>
</protein>
<dbReference type="InterPro" id="IPR011576">
    <property type="entry name" value="Pyridox_Oxase_N"/>
</dbReference>
<dbReference type="PANTHER" id="PTHR40660:SF1">
    <property type="entry name" value="5'-PHOSPHATE OXIDASE PUTATIVE DOMAIN-CONTAINING PROTEIN-RELATED"/>
    <property type="match status" value="1"/>
</dbReference>
<dbReference type="Gene3D" id="2.30.110.10">
    <property type="entry name" value="Electron Transport, Fmn-binding Protein, Chain A"/>
    <property type="match status" value="1"/>
</dbReference>
<organism evidence="2 3">
    <name type="scientific">Cereibacter changlensis</name>
    <dbReference type="NCBI Taxonomy" id="402884"/>
    <lineage>
        <taxon>Bacteria</taxon>
        <taxon>Pseudomonadati</taxon>
        <taxon>Pseudomonadota</taxon>
        <taxon>Alphaproteobacteria</taxon>
        <taxon>Rhodobacterales</taxon>
        <taxon>Paracoccaceae</taxon>
        <taxon>Cereibacter</taxon>
    </lineage>
</organism>
<dbReference type="InterPro" id="IPR029016">
    <property type="entry name" value="GAF-like_dom_sf"/>
</dbReference>
<dbReference type="SUPFAM" id="SSF50475">
    <property type="entry name" value="FMN-binding split barrel"/>
    <property type="match status" value="1"/>
</dbReference>
<evidence type="ECO:0000313" key="2">
    <source>
        <dbReference type="EMBL" id="TKA98368.1"/>
    </source>
</evidence>
<proteinExistence type="predicted"/>
<dbReference type="SUPFAM" id="SSF55781">
    <property type="entry name" value="GAF domain-like"/>
    <property type="match status" value="1"/>
</dbReference>
<dbReference type="InterPro" id="IPR012349">
    <property type="entry name" value="Split_barrel_FMN-bd"/>
</dbReference>
<evidence type="ECO:0000313" key="3">
    <source>
        <dbReference type="Proteomes" id="UP000306340"/>
    </source>
</evidence>
<dbReference type="InterPro" id="IPR003018">
    <property type="entry name" value="GAF"/>
</dbReference>
<dbReference type="AlphaFoldDB" id="A0A4U0Z297"/>
<reference evidence="2 3" key="1">
    <citation type="submission" date="2019-04" db="EMBL/GenBank/DDBJ databases">
        <title>Crypto-aerobic microbial life in anoxic (sulfidic) marine sediments.</title>
        <authorList>
            <person name="Bhattacharya S."/>
            <person name="Roy C."/>
            <person name="Mondal N."/>
            <person name="Sarkar J."/>
            <person name="Mandal S."/>
            <person name="Rameez M.J."/>
            <person name="Ghosh W."/>
        </authorList>
    </citation>
    <scope>NUCLEOTIDE SEQUENCE [LARGE SCALE GENOMIC DNA]</scope>
    <source>
        <strain evidence="2 3">SBBC</strain>
    </source>
</reference>
<dbReference type="SMART" id="SM00065">
    <property type="entry name" value="GAF"/>
    <property type="match status" value="1"/>
</dbReference>
<dbReference type="Pfam" id="PF01243">
    <property type="entry name" value="PNPOx_N"/>
    <property type="match status" value="1"/>
</dbReference>
<dbReference type="Pfam" id="PF13185">
    <property type="entry name" value="GAF_2"/>
    <property type="match status" value="1"/>
</dbReference>
<sequence length="443" mass="47942">MSLRLGDLRDCFEGVIPSIIATTSADGVPNVSYLSHVEEIDDHHIALSNQFFGKTARNLRDNPHACVILVDAASGRQVRLAVTWLRDEAEGPLFEAMTASLRASSAQVGMADVMRLASVAVFQVDDITVIPHPEGVEPEPTPPPRPSLALAAEAVTRIAAETEAAGIVETALDGACKLLDAPAAILFQLDPGREMLVTLASRGYPRTGVGSEVAVGQGIAGAAAALGRPVRVSDMSRLRRFGSAIRDTSSTEEETRTIPLPGMTEAQSQLAVPMYVKATLYGILFAESPRRLAFRGDDAAALSLIGHHAAATLLIGEVMANEAVAAPLKAAAKLPTASFRVVHHVFDDSVFIDNDYVIRGVAGRLLVYLLERYLIEGRAEFSNREIRLASELRLPDFKDNLETRLLLLRQRLEEKCCPVRLVRVGRGLVRLQLSRRPEIERAP</sequence>
<comment type="caution">
    <text evidence="2">The sequence shown here is derived from an EMBL/GenBank/DDBJ whole genome shotgun (WGS) entry which is preliminary data.</text>
</comment>
<dbReference type="PANTHER" id="PTHR40660">
    <property type="entry name" value="5'-PHOSPHATE OXIDASE PUTATIVE DOMAIN-CONTAINING PROTEIN-RELATED"/>
    <property type="match status" value="1"/>
</dbReference>
<name>A0A4U0Z297_9RHOB</name>
<dbReference type="Proteomes" id="UP000306340">
    <property type="component" value="Unassembled WGS sequence"/>
</dbReference>
<gene>
    <name evidence="2" type="ORF">FAZ78_01145</name>
</gene>
<accession>A0A4U0Z297</accession>
<dbReference type="RefSeq" id="WP_136790944.1">
    <property type="nucleotide sequence ID" value="NZ_SWAU01000004.1"/>
</dbReference>